<dbReference type="AlphaFoldDB" id="D6TH21"/>
<keyword evidence="2" id="KW-1185">Reference proteome</keyword>
<protein>
    <submittedName>
        <fullName evidence="1">Uncharacterized protein</fullName>
    </submittedName>
</protein>
<dbReference type="STRING" id="485913.Krac_12398"/>
<evidence type="ECO:0000313" key="1">
    <source>
        <dbReference type="EMBL" id="EFH90763.1"/>
    </source>
</evidence>
<sequence>MALLFALSRTGASVTLRKENGVIHKIFEELKRFLRFVR</sequence>
<evidence type="ECO:0000313" key="2">
    <source>
        <dbReference type="Proteomes" id="UP000004508"/>
    </source>
</evidence>
<proteinExistence type="predicted"/>
<organism evidence="1 2">
    <name type="scientific">Ktedonobacter racemifer DSM 44963</name>
    <dbReference type="NCBI Taxonomy" id="485913"/>
    <lineage>
        <taxon>Bacteria</taxon>
        <taxon>Bacillati</taxon>
        <taxon>Chloroflexota</taxon>
        <taxon>Ktedonobacteria</taxon>
        <taxon>Ktedonobacterales</taxon>
        <taxon>Ktedonobacteraceae</taxon>
        <taxon>Ktedonobacter</taxon>
    </lineage>
</organism>
<gene>
    <name evidence="1" type="ORF">Krac_12398</name>
</gene>
<name>D6TH21_KTERA</name>
<dbReference type="Proteomes" id="UP000004508">
    <property type="component" value="Unassembled WGS sequence"/>
</dbReference>
<dbReference type="InParanoid" id="D6TH21"/>
<comment type="caution">
    <text evidence="1">The sequence shown here is derived from an EMBL/GenBank/DDBJ whole genome shotgun (WGS) entry which is preliminary data.</text>
</comment>
<dbReference type="EMBL" id="ADVG01000001">
    <property type="protein sequence ID" value="EFH90763.1"/>
    <property type="molecule type" value="Genomic_DNA"/>
</dbReference>
<accession>D6TH21</accession>
<reference evidence="1 2" key="1">
    <citation type="journal article" date="2011" name="Stand. Genomic Sci.">
        <title>Non-contiguous finished genome sequence and contextual data of the filamentous soil bacterium Ktedonobacter racemifer type strain (SOSP1-21).</title>
        <authorList>
            <person name="Chang Y.J."/>
            <person name="Land M."/>
            <person name="Hauser L."/>
            <person name="Chertkov O."/>
            <person name="Del Rio T.G."/>
            <person name="Nolan M."/>
            <person name="Copeland A."/>
            <person name="Tice H."/>
            <person name="Cheng J.F."/>
            <person name="Lucas S."/>
            <person name="Han C."/>
            <person name="Goodwin L."/>
            <person name="Pitluck S."/>
            <person name="Ivanova N."/>
            <person name="Ovchinikova G."/>
            <person name="Pati A."/>
            <person name="Chen A."/>
            <person name="Palaniappan K."/>
            <person name="Mavromatis K."/>
            <person name="Liolios K."/>
            <person name="Brettin T."/>
            <person name="Fiebig A."/>
            <person name="Rohde M."/>
            <person name="Abt B."/>
            <person name="Goker M."/>
            <person name="Detter J.C."/>
            <person name="Woyke T."/>
            <person name="Bristow J."/>
            <person name="Eisen J.A."/>
            <person name="Markowitz V."/>
            <person name="Hugenholtz P."/>
            <person name="Kyrpides N.C."/>
            <person name="Klenk H.P."/>
            <person name="Lapidus A."/>
        </authorList>
    </citation>
    <scope>NUCLEOTIDE SEQUENCE [LARGE SCALE GENOMIC DNA]</scope>
    <source>
        <strain evidence="2">DSM 44963</strain>
    </source>
</reference>